<dbReference type="InterPro" id="IPR001387">
    <property type="entry name" value="Cro/C1-type_HTH"/>
</dbReference>
<reference evidence="3" key="2">
    <citation type="submission" date="2020-05" db="UniProtKB">
        <authorList>
            <consortium name="EnsemblMetazoa"/>
        </authorList>
    </citation>
    <scope>IDENTIFICATION</scope>
    <source>
        <strain evidence="3">IAEA</strain>
    </source>
</reference>
<evidence type="ECO:0000259" key="2">
    <source>
        <dbReference type="PROSITE" id="PS50943"/>
    </source>
</evidence>
<name>A0A1A9WVW8_9MUSC</name>
<dbReference type="AlphaFoldDB" id="A0A1A9WVW8"/>
<sequence length="237" mass="26515">MTCRGAGGHNATHPLPRWRFLPVTGSSPPDSGCAHRAPTSAPGNVCMAKTLKGSFDTKTKEPFSSRLRQLLKGRTVKQAADDWDVNLSTVKNYFSRPDSNPRYDVLSKISNKEGVSIEWLLGEENSFESKREAQMIPPRGWRDRLIEMLDLLSDAELEAITKQLTLKGVETILYLLDDDNIKLLQLDYIIKEKILGRQPQTQVEAALNNEKARECGLDSKNEAGEEILTSYGKKRAV</sequence>
<dbReference type="Gene3D" id="1.10.260.40">
    <property type="entry name" value="lambda repressor-like DNA-binding domains"/>
    <property type="match status" value="1"/>
</dbReference>
<feature type="region of interest" description="Disordered" evidence="1">
    <location>
        <begin position="1"/>
        <end position="38"/>
    </location>
</feature>
<accession>A0A1A9WVW8</accession>
<protein>
    <recommendedName>
        <fullName evidence="2">HTH cro/C1-type domain-containing protein</fullName>
    </recommendedName>
</protein>
<evidence type="ECO:0000313" key="3">
    <source>
        <dbReference type="EnsemblMetazoa" id="GBRI034439-PA"/>
    </source>
</evidence>
<evidence type="ECO:0000313" key="4">
    <source>
        <dbReference type="Proteomes" id="UP000091820"/>
    </source>
</evidence>
<keyword evidence="4" id="KW-1185">Reference proteome</keyword>
<dbReference type="VEuPathDB" id="VectorBase:GBRI034439"/>
<dbReference type="Proteomes" id="UP000091820">
    <property type="component" value="Unassembled WGS sequence"/>
</dbReference>
<dbReference type="SUPFAM" id="SSF47413">
    <property type="entry name" value="lambda repressor-like DNA-binding domains"/>
    <property type="match status" value="1"/>
</dbReference>
<dbReference type="GO" id="GO:0003677">
    <property type="term" value="F:DNA binding"/>
    <property type="evidence" value="ECO:0007669"/>
    <property type="project" value="InterPro"/>
</dbReference>
<dbReference type="GO" id="GO:0006357">
    <property type="term" value="P:regulation of transcription by RNA polymerase II"/>
    <property type="evidence" value="ECO:0007669"/>
    <property type="project" value="UniProtKB-ARBA"/>
</dbReference>
<dbReference type="EnsemblMetazoa" id="GBRI034439-RA">
    <property type="protein sequence ID" value="GBRI034439-PA"/>
    <property type="gene ID" value="GBRI034439"/>
</dbReference>
<organism evidence="3 4">
    <name type="scientific">Glossina brevipalpis</name>
    <dbReference type="NCBI Taxonomy" id="37001"/>
    <lineage>
        <taxon>Eukaryota</taxon>
        <taxon>Metazoa</taxon>
        <taxon>Ecdysozoa</taxon>
        <taxon>Arthropoda</taxon>
        <taxon>Hexapoda</taxon>
        <taxon>Insecta</taxon>
        <taxon>Pterygota</taxon>
        <taxon>Neoptera</taxon>
        <taxon>Endopterygota</taxon>
        <taxon>Diptera</taxon>
        <taxon>Brachycera</taxon>
        <taxon>Muscomorpha</taxon>
        <taxon>Hippoboscoidea</taxon>
        <taxon>Glossinidae</taxon>
        <taxon>Glossina</taxon>
    </lineage>
</organism>
<dbReference type="CDD" id="cd00093">
    <property type="entry name" value="HTH_XRE"/>
    <property type="match status" value="1"/>
</dbReference>
<dbReference type="InterPro" id="IPR010982">
    <property type="entry name" value="Lambda_DNA-bd_dom_sf"/>
</dbReference>
<evidence type="ECO:0000256" key="1">
    <source>
        <dbReference type="SAM" id="MobiDB-lite"/>
    </source>
</evidence>
<reference evidence="4" key="1">
    <citation type="submission" date="2014-03" db="EMBL/GenBank/DDBJ databases">
        <authorList>
            <person name="Aksoy S."/>
            <person name="Warren W."/>
            <person name="Wilson R.K."/>
        </authorList>
    </citation>
    <scope>NUCLEOTIDE SEQUENCE [LARGE SCALE GENOMIC DNA]</scope>
    <source>
        <strain evidence="4">IAEA</strain>
    </source>
</reference>
<feature type="domain" description="HTH cro/C1-type" evidence="2">
    <location>
        <begin position="72"/>
        <end position="120"/>
    </location>
</feature>
<dbReference type="PROSITE" id="PS50943">
    <property type="entry name" value="HTH_CROC1"/>
    <property type="match status" value="1"/>
</dbReference>
<proteinExistence type="predicted"/>